<accession>J9R052</accession>
<dbReference type="RefSeq" id="WP_014938604.1">
    <property type="nucleotide sequence ID" value="NC_018609.1"/>
</dbReference>
<organism evidence="2 3">
    <name type="scientific">Riemerella anatipestifer RA-CH-1</name>
    <dbReference type="NCBI Taxonomy" id="1228997"/>
    <lineage>
        <taxon>Bacteria</taxon>
        <taxon>Pseudomonadati</taxon>
        <taxon>Bacteroidota</taxon>
        <taxon>Flavobacteriia</taxon>
        <taxon>Flavobacteriales</taxon>
        <taxon>Weeksellaceae</taxon>
        <taxon>Riemerella</taxon>
    </lineage>
</organism>
<keyword evidence="1" id="KW-0472">Membrane</keyword>
<feature type="transmembrane region" description="Helical" evidence="1">
    <location>
        <begin position="96"/>
        <end position="118"/>
    </location>
</feature>
<evidence type="ECO:0000256" key="1">
    <source>
        <dbReference type="SAM" id="Phobius"/>
    </source>
</evidence>
<evidence type="ECO:0000313" key="2">
    <source>
        <dbReference type="EMBL" id="AFR36320.1"/>
    </source>
</evidence>
<protein>
    <recommendedName>
        <fullName evidence="4">SRPBCC family protein</fullName>
    </recommendedName>
</protein>
<dbReference type="EMBL" id="CP003787">
    <property type="protein sequence ID" value="AFR36320.1"/>
    <property type="molecule type" value="Genomic_DNA"/>
</dbReference>
<evidence type="ECO:0000313" key="3">
    <source>
        <dbReference type="Proteomes" id="UP000006276"/>
    </source>
</evidence>
<dbReference type="AlphaFoldDB" id="J9R052"/>
<dbReference type="KEGG" id="rag:B739_1736"/>
<keyword evidence="3" id="KW-1185">Reference proteome</keyword>
<gene>
    <name evidence="2" type="ORF">B739_1736</name>
</gene>
<reference evidence="2 3" key="1">
    <citation type="submission" date="2012-09" db="EMBL/GenBank/DDBJ databases">
        <title>Riemerella anatipestifer vaccine strains.</title>
        <authorList>
            <person name="Chun C.A."/>
            <person name="Shu W.M."/>
            <person name="Kang Z.D."/>
            <person name="Jia W.X."/>
        </authorList>
    </citation>
    <scope>NUCLEOTIDE SEQUENCE [LARGE SCALE GENOMIC DNA]</scope>
    <source>
        <strain evidence="2 3">RA-CH-1</strain>
    </source>
</reference>
<dbReference type="PATRIC" id="fig|1228997.3.peg.1735"/>
<dbReference type="Proteomes" id="UP000006276">
    <property type="component" value="Chromosome"/>
</dbReference>
<proteinExistence type="predicted"/>
<feature type="transmembrane region" description="Helical" evidence="1">
    <location>
        <begin position="70"/>
        <end position="90"/>
    </location>
</feature>
<evidence type="ECO:0008006" key="4">
    <source>
        <dbReference type="Google" id="ProtNLM"/>
    </source>
</evidence>
<dbReference type="HOGENOM" id="CLU_059502_0_0_10"/>
<keyword evidence="1" id="KW-1133">Transmembrane helix</keyword>
<feature type="transmembrane region" description="Helical" evidence="1">
    <location>
        <begin position="41"/>
        <end position="58"/>
    </location>
</feature>
<keyword evidence="1" id="KW-0812">Transmembrane</keyword>
<feature type="transmembrane region" description="Helical" evidence="1">
    <location>
        <begin position="12"/>
        <end position="29"/>
    </location>
</feature>
<name>J9R052_RIEAN</name>
<sequence length="322" mass="38174">MVENKRKQYLKRYFGIFLGVLCGVMFRLLSIDMDIYDFNGVTFLVIIPIILSILPITFSSTEIYKSKLKLFFYPFFTHILFFIVTFVTGLEDLLCILILGIPYFVIAGIVGLLAGFLIRDINNYNPNKKIYFILIFPFITSPIEHIFPNKSERFLVEENIIINKNYKKVWENILAVPKIKEEEYKNGIFQYIGIPRPICSVVYNNDKVKRYRVGYFTGGLELYEEIKKEEKYTFVQFEIDISKSRLRDTPTDKHILNNEELFKFETISYRLEPISENRTKLVLNCEYQLNSKMNFYAQFWADKIILDFEKRLLSVLKLKLEE</sequence>
<feature type="transmembrane region" description="Helical" evidence="1">
    <location>
        <begin position="130"/>
        <end position="147"/>
    </location>
</feature>